<dbReference type="GO" id="GO:0071281">
    <property type="term" value="P:cellular response to iron ion"/>
    <property type="evidence" value="ECO:0007669"/>
    <property type="project" value="TreeGrafter"/>
</dbReference>
<dbReference type="PANTHER" id="PTHR30535">
    <property type="entry name" value="VITAMIN B12-BINDING PROTEIN"/>
    <property type="match status" value="1"/>
</dbReference>
<dbReference type="InterPro" id="IPR050902">
    <property type="entry name" value="ABC_Transporter_SBP"/>
</dbReference>
<feature type="domain" description="Fe/B12 periplasmic-binding" evidence="1">
    <location>
        <begin position="92"/>
        <end position="364"/>
    </location>
</feature>
<dbReference type="InterPro" id="IPR002491">
    <property type="entry name" value="ABC_transptr_periplasmic_BD"/>
</dbReference>
<dbReference type="AlphaFoldDB" id="A0A1H1KTX4"/>
<dbReference type="PANTHER" id="PTHR30535:SF34">
    <property type="entry name" value="MOLYBDATE-BINDING PROTEIN MOLA"/>
    <property type="match status" value="1"/>
</dbReference>
<accession>A0A1H1KTX4</accession>
<evidence type="ECO:0000313" key="3">
    <source>
        <dbReference type="Proteomes" id="UP000198858"/>
    </source>
</evidence>
<sequence length="377" mass="42536">MKKFLFLFLSLTTLACKDSSKSQKTTSNEGIEMSIENAKGFTITEFEGYSLIEVKTPWPDAEKPFRYIFKKNGSTLPEDLKYDQIIQVPVEKVVITSTTHIPAIEALNKENTIKGFPGLNYISSDKTRKLIDKGEISELGQNENINTEVLIELAPNVVIGFAINASNKSFETIQKTGIPVIYNGDWTEQTPLGKAEWIKFFGALYGKEKVATEIFNNIKSEYNSAKELAQTAENSPNVISGAMYNDNWYMPYGNSWQAQFLKDANANYLYADTQGDGSLSLAFESVLEKAEDAEYWVSSGQFTSYTQLFNESEHYKRFNAVKNKNVYSVSLSQGETGGILFYELGPQRPDLILKDLISIFHPDLLKDYEPVFYKPLN</sequence>
<dbReference type="SUPFAM" id="SSF53807">
    <property type="entry name" value="Helical backbone' metal receptor"/>
    <property type="match status" value="1"/>
</dbReference>
<organism evidence="2 3">
    <name type="scientific">Christiangramia echinicola</name>
    <dbReference type="NCBI Taxonomy" id="279359"/>
    <lineage>
        <taxon>Bacteria</taxon>
        <taxon>Pseudomonadati</taxon>
        <taxon>Bacteroidota</taxon>
        <taxon>Flavobacteriia</taxon>
        <taxon>Flavobacteriales</taxon>
        <taxon>Flavobacteriaceae</taxon>
        <taxon>Christiangramia</taxon>
    </lineage>
</organism>
<reference evidence="2 3" key="1">
    <citation type="submission" date="2016-10" db="EMBL/GenBank/DDBJ databases">
        <authorList>
            <person name="Varghese N."/>
            <person name="Submissions S."/>
        </authorList>
    </citation>
    <scope>NUCLEOTIDE SEQUENCE [LARGE SCALE GENOMIC DNA]</scope>
    <source>
        <strain evidence="2 3">Mar_2010_102</strain>
    </source>
</reference>
<dbReference type="PROSITE" id="PS51257">
    <property type="entry name" value="PROKAR_LIPOPROTEIN"/>
    <property type="match status" value="1"/>
</dbReference>
<proteinExistence type="predicted"/>
<dbReference type="PROSITE" id="PS50983">
    <property type="entry name" value="FE_B12_PBP"/>
    <property type="match status" value="1"/>
</dbReference>
<gene>
    <name evidence="2" type="ORF">SAMN04488552_0057</name>
</gene>
<protein>
    <submittedName>
        <fullName evidence="2">Iron complex transport system substrate-binding protein</fullName>
    </submittedName>
</protein>
<dbReference type="Gene3D" id="3.40.50.1980">
    <property type="entry name" value="Nitrogenase molybdenum iron protein domain"/>
    <property type="match status" value="2"/>
</dbReference>
<dbReference type="Pfam" id="PF01497">
    <property type="entry name" value="Peripla_BP_2"/>
    <property type="match status" value="1"/>
</dbReference>
<dbReference type="Proteomes" id="UP000198858">
    <property type="component" value="Chromosome I"/>
</dbReference>
<dbReference type="STRING" id="1250231.SAMN04488552_0057"/>
<name>A0A1H1KTX4_9FLAO</name>
<keyword evidence="3" id="KW-1185">Reference proteome</keyword>
<evidence type="ECO:0000313" key="2">
    <source>
        <dbReference type="EMBL" id="SDR65129.1"/>
    </source>
</evidence>
<dbReference type="EMBL" id="LT629745">
    <property type="protein sequence ID" value="SDR65129.1"/>
    <property type="molecule type" value="Genomic_DNA"/>
</dbReference>
<evidence type="ECO:0000259" key="1">
    <source>
        <dbReference type="PROSITE" id="PS50983"/>
    </source>
</evidence>